<dbReference type="eggNOG" id="COG1472">
    <property type="taxonomic scope" value="Bacteria"/>
</dbReference>
<keyword evidence="4 10" id="KW-0378">Hydrolase</keyword>
<dbReference type="InterPro" id="IPR050226">
    <property type="entry name" value="NagZ_Beta-hexosaminidase"/>
</dbReference>
<evidence type="ECO:0000313" key="12">
    <source>
        <dbReference type="EMBL" id="CCD29247.1"/>
    </source>
</evidence>
<feature type="domain" description="Glycoside hydrolase family 3 N-terminal" evidence="11">
    <location>
        <begin position="19"/>
        <end position="296"/>
    </location>
</feature>
<feature type="active site" description="Proton donor/acceptor" evidence="10">
    <location>
        <position position="186"/>
    </location>
</feature>
<dbReference type="Proteomes" id="UP000054051">
    <property type="component" value="Unassembled WGS sequence"/>
</dbReference>
<keyword evidence="5 10" id="KW-0133">Cell shape</keyword>
<keyword evidence="7 10" id="KW-0326">Glycosidase</keyword>
<dbReference type="STRING" id="1070319.CAGGBEG34_210116"/>
<keyword evidence="13" id="KW-1185">Reference proteome</keyword>
<dbReference type="GO" id="GO:0009254">
    <property type="term" value="P:peptidoglycan turnover"/>
    <property type="evidence" value="ECO:0007669"/>
    <property type="project" value="UniProtKB-UniRule"/>
</dbReference>
<protein>
    <recommendedName>
        <fullName evidence="10">Beta-hexosaminidase</fullName>
        <ecNumber evidence="10">3.2.1.52</ecNumber>
    </recommendedName>
    <alternativeName>
        <fullName evidence="10">Beta-N-acetylhexosaminidase</fullName>
    </alternativeName>
    <alternativeName>
        <fullName evidence="10">N-acetyl-beta-glucosaminidase</fullName>
    </alternativeName>
</protein>
<dbReference type="GO" id="GO:0005975">
    <property type="term" value="P:carbohydrate metabolic process"/>
    <property type="evidence" value="ECO:0007669"/>
    <property type="project" value="InterPro"/>
</dbReference>
<dbReference type="NCBIfam" id="NF003740">
    <property type="entry name" value="PRK05337.1"/>
    <property type="match status" value="1"/>
</dbReference>
<dbReference type="HAMAP" id="MF_00364">
    <property type="entry name" value="NagZ"/>
    <property type="match status" value="1"/>
</dbReference>
<feature type="binding site" evidence="10">
    <location>
        <position position="76"/>
    </location>
    <ligand>
        <name>substrate</name>
    </ligand>
</feature>
<comment type="caution">
    <text evidence="12">The sequence shown here is derived from an EMBL/GenBank/DDBJ whole genome shotgun (WGS) entry which is preliminary data.</text>
</comment>
<dbReference type="SUPFAM" id="SSF51445">
    <property type="entry name" value="(Trans)glycosidases"/>
    <property type="match status" value="1"/>
</dbReference>
<evidence type="ECO:0000256" key="3">
    <source>
        <dbReference type="ARBA" id="ARBA00022618"/>
    </source>
</evidence>
<evidence type="ECO:0000313" key="13">
    <source>
        <dbReference type="Proteomes" id="UP000054051"/>
    </source>
</evidence>
<dbReference type="GO" id="GO:0051301">
    <property type="term" value="P:cell division"/>
    <property type="evidence" value="ECO:0007669"/>
    <property type="project" value="UniProtKB-KW"/>
</dbReference>
<feature type="active site" description="Nucleophile" evidence="10">
    <location>
        <position position="255"/>
    </location>
</feature>
<dbReference type="UniPathway" id="UPA00544"/>
<keyword evidence="6 10" id="KW-0573">Peptidoglycan synthesis</keyword>
<comment type="catalytic activity">
    <reaction evidence="1 10">
        <text>Hydrolysis of terminal non-reducing N-acetyl-D-hexosamine residues in N-acetyl-beta-D-hexosaminides.</text>
        <dbReference type="EC" id="3.2.1.52"/>
    </reaction>
</comment>
<feature type="binding site" evidence="10">
    <location>
        <position position="143"/>
    </location>
    <ligand>
        <name>substrate</name>
    </ligand>
</feature>
<comment type="pathway">
    <text evidence="10">Cell wall biogenesis; peptidoglycan recycling.</text>
</comment>
<feature type="binding site" evidence="10">
    <location>
        <begin position="173"/>
        <end position="174"/>
    </location>
    <ligand>
        <name>substrate</name>
    </ligand>
</feature>
<dbReference type="GO" id="GO:0004563">
    <property type="term" value="F:beta-N-acetylhexosaminidase activity"/>
    <property type="evidence" value="ECO:0007669"/>
    <property type="project" value="UniProtKB-UniRule"/>
</dbReference>
<evidence type="ECO:0000256" key="9">
    <source>
        <dbReference type="ARBA" id="ARBA00023316"/>
    </source>
</evidence>
<dbReference type="AlphaFoldDB" id="G2J900"/>
<evidence type="ECO:0000256" key="6">
    <source>
        <dbReference type="ARBA" id="ARBA00022984"/>
    </source>
</evidence>
<dbReference type="PANTHER" id="PTHR30480">
    <property type="entry name" value="BETA-HEXOSAMINIDASE-RELATED"/>
    <property type="match status" value="1"/>
</dbReference>
<dbReference type="InterPro" id="IPR022956">
    <property type="entry name" value="Beta_hexosaminidase_bac"/>
</dbReference>
<evidence type="ECO:0000256" key="8">
    <source>
        <dbReference type="ARBA" id="ARBA00023306"/>
    </source>
</evidence>
<dbReference type="InterPro" id="IPR017853">
    <property type="entry name" value="GH"/>
</dbReference>
<evidence type="ECO:0000256" key="10">
    <source>
        <dbReference type="HAMAP-Rule" id="MF_00364"/>
    </source>
</evidence>
<name>G2J900_9BURK</name>
<dbReference type="EMBL" id="CAFB01000038">
    <property type="protein sequence ID" value="CCD29247.1"/>
    <property type="molecule type" value="Genomic_DNA"/>
</dbReference>
<comment type="similarity">
    <text evidence="10">Belongs to the glycosyl hydrolase 3 family. NagZ subfamily.</text>
</comment>
<keyword evidence="3 10" id="KW-0132">Cell division</keyword>
<accession>G2J900</accession>
<keyword evidence="8 10" id="KW-0131">Cell cycle</keyword>
<evidence type="ECO:0000256" key="1">
    <source>
        <dbReference type="ARBA" id="ARBA00001231"/>
    </source>
</evidence>
<dbReference type="PANTHER" id="PTHR30480:SF13">
    <property type="entry name" value="BETA-HEXOSAMINIDASE"/>
    <property type="match status" value="1"/>
</dbReference>
<evidence type="ECO:0000256" key="7">
    <source>
        <dbReference type="ARBA" id="ARBA00023295"/>
    </source>
</evidence>
<feature type="site" description="Important for catalytic activity" evidence="10">
    <location>
        <position position="184"/>
    </location>
</feature>
<keyword evidence="2 10" id="KW-0963">Cytoplasm</keyword>
<evidence type="ECO:0000256" key="5">
    <source>
        <dbReference type="ARBA" id="ARBA00022960"/>
    </source>
</evidence>
<dbReference type="GO" id="GO:0008360">
    <property type="term" value="P:regulation of cell shape"/>
    <property type="evidence" value="ECO:0007669"/>
    <property type="project" value="UniProtKB-KW"/>
</dbReference>
<proteinExistence type="inferred from homology"/>
<comment type="function">
    <text evidence="10">Plays a role in peptidoglycan recycling by cleaving the terminal beta-1,4-linked N-acetylglucosamine (GlcNAc) from peptide-linked peptidoglycan fragments, giving rise to free GlcNAc, anhydro-N-acetylmuramic acid and anhydro-N-acetylmuramic acid-linked peptides.</text>
</comment>
<dbReference type="GO" id="GO:0071555">
    <property type="term" value="P:cell wall organization"/>
    <property type="evidence" value="ECO:0007669"/>
    <property type="project" value="UniProtKB-KW"/>
</dbReference>
<dbReference type="Gene3D" id="3.20.20.300">
    <property type="entry name" value="Glycoside hydrolase, family 3, N-terminal domain"/>
    <property type="match status" value="1"/>
</dbReference>
<sequence length="342" mass="37143">MKTARRPLGPVMIDLSGCELSRDEQRWLTHPNMGGVILFARNFRDRAQLAALTVQIRSIRHDALIAVDHEGGRVQRFRSDGFTHLPAMRRLGECWDDDAPLAACAATAAGYILASELRASGIDFSFTPVLDLDYGRSTAIGDRAFHANPAIVAALAKHLCHGLALAGMANCGKHFPGHGFVEADSHHAMPVDARALDTLLHDAQPYVWVDLALVAVMPAHVVYSAVDAWPAGFSKIWLRDILRRRLGFSGAILSDDLSMEGARAMGDIVESAQAVLDAGCDMALVCNCPDQTQQVLDRVRHAPSSDSSARLRSLAARGAALSWDALTRQPRYQAARALLNRL</sequence>
<gene>
    <name evidence="10 12" type="primary">nagZ</name>
    <name evidence="12" type="ORF">CAGGBEG34_210116</name>
</gene>
<feature type="binding site" evidence="10">
    <location>
        <position position="68"/>
    </location>
    <ligand>
        <name>substrate</name>
    </ligand>
</feature>
<comment type="subcellular location">
    <subcellularLocation>
        <location evidence="10">Cytoplasm</location>
    </subcellularLocation>
</comment>
<keyword evidence="9 10" id="KW-0961">Cell wall biogenesis/degradation</keyword>
<organism evidence="12 13">
    <name type="scientific">Candidatus Glomeribacter gigasporarum BEG34</name>
    <dbReference type="NCBI Taxonomy" id="1070319"/>
    <lineage>
        <taxon>Bacteria</taxon>
        <taxon>Pseudomonadati</taxon>
        <taxon>Pseudomonadota</taxon>
        <taxon>Betaproteobacteria</taxon>
        <taxon>Burkholderiales</taxon>
        <taxon>Burkholderiaceae</taxon>
        <taxon>Candidatus Glomeribacter</taxon>
    </lineage>
</organism>
<dbReference type="EC" id="3.2.1.52" evidence="10"/>
<dbReference type="GO" id="GO:0009252">
    <property type="term" value="P:peptidoglycan biosynthetic process"/>
    <property type="evidence" value="ECO:0007669"/>
    <property type="project" value="UniProtKB-KW"/>
</dbReference>
<dbReference type="Pfam" id="PF00933">
    <property type="entry name" value="Glyco_hydro_3"/>
    <property type="match status" value="1"/>
</dbReference>
<dbReference type="InterPro" id="IPR001764">
    <property type="entry name" value="Glyco_hydro_3_N"/>
</dbReference>
<evidence type="ECO:0000256" key="4">
    <source>
        <dbReference type="ARBA" id="ARBA00022801"/>
    </source>
</evidence>
<reference evidence="12 13" key="1">
    <citation type="submission" date="2011-08" db="EMBL/GenBank/DDBJ databases">
        <title>The genome of the obligate endobacterium of an arbuscular mycorrhizal fungus reveals an interphylum network of nutritional interactions.</title>
        <authorList>
            <person name="Ghignone S."/>
            <person name="Salvioli A."/>
            <person name="Anca I."/>
            <person name="Lumini E."/>
            <person name="Ortu G."/>
            <person name="Petiti L."/>
            <person name="Cruveiller S."/>
            <person name="Bianciotto V."/>
            <person name="Piffanelli P."/>
            <person name="Lanfranco L."/>
            <person name="Bonfante P."/>
        </authorList>
    </citation>
    <scope>NUCLEOTIDE SEQUENCE [LARGE SCALE GENOMIC DNA]</scope>
    <source>
        <strain evidence="12 13">BEG34</strain>
    </source>
</reference>
<evidence type="ECO:0000259" key="11">
    <source>
        <dbReference type="Pfam" id="PF00933"/>
    </source>
</evidence>
<dbReference type="OrthoDB" id="9786661at2"/>
<evidence type="ECO:0000256" key="2">
    <source>
        <dbReference type="ARBA" id="ARBA00022490"/>
    </source>
</evidence>
<dbReference type="InterPro" id="IPR036962">
    <property type="entry name" value="Glyco_hydro_3_N_sf"/>
</dbReference>
<dbReference type="GO" id="GO:0005737">
    <property type="term" value="C:cytoplasm"/>
    <property type="evidence" value="ECO:0007669"/>
    <property type="project" value="UniProtKB-SubCell"/>
</dbReference>
<dbReference type="RefSeq" id="WP_006682477.1">
    <property type="nucleotide sequence ID" value="NZ_CAFB01000038.1"/>
</dbReference>